<evidence type="ECO:0000256" key="4">
    <source>
        <dbReference type="PROSITE-ProRule" id="PRU00169"/>
    </source>
</evidence>
<evidence type="ECO:0000256" key="1">
    <source>
        <dbReference type="ARBA" id="ARBA00022553"/>
    </source>
</evidence>
<dbReference type="PANTHER" id="PTHR48111:SF40">
    <property type="entry name" value="PHOSPHATE REGULON TRANSCRIPTIONAL REGULATORY PROTEIN PHOB"/>
    <property type="match status" value="1"/>
</dbReference>
<keyword evidence="3 5" id="KW-0238">DNA-binding</keyword>
<evidence type="ECO:0000313" key="9">
    <source>
        <dbReference type="Proteomes" id="UP001262582"/>
    </source>
</evidence>
<dbReference type="Proteomes" id="UP001262582">
    <property type="component" value="Unassembled WGS sequence"/>
</dbReference>
<dbReference type="PROSITE" id="PS51755">
    <property type="entry name" value="OMPR_PHOB"/>
    <property type="match status" value="1"/>
</dbReference>
<feature type="domain" description="OmpR/PhoB-type" evidence="7">
    <location>
        <begin position="134"/>
        <end position="231"/>
    </location>
</feature>
<dbReference type="EMBL" id="JAVRHK010000006">
    <property type="protein sequence ID" value="MDT0676987.1"/>
    <property type="molecule type" value="Genomic_DNA"/>
</dbReference>
<evidence type="ECO:0000256" key="2">
    <source>
        <dbReference type="ARBA" id="ARBA00023012"/>
    </source>
</evidence>
<dbReference type="InterPro" id="IPR011006">
    <property type="entry name" value="CheY-like_superfamily"/>
</dbReference>
<dbReference type="Pfam" id="PF00486">
    <property type="entry name" value="Trans_reg_C"/>
    <property type="match status" value="1"/>
</dbReference>
<evidence type="ECO:0000256" key="5">
    <source>
        <dbReference type="PROSITE-ProRule" id="PRU01091"/>
    </source>
</evidence>
<dbReference type="InterPro" id="IPR036388">
    <property type="entry name" value="WH-like_DNA-bd_sf"/>
</dbReference>
<dbReference type="Gene3D" id="1.10.10.10">
    <property type="entry name" value="Winged helix-like DNA-binding domain superfamily/Winged helix DNA-binding domain"/>
    <property type="match status" value="1"/>
</dbReference>
<comment type="caution">
    <text evidence="8">The sequence shown here is derived from an EMBL/GenBank/DDBJ whole genome shotgun (WGS) entry which is preliminary data.</text>
</comment>
<feature type="DNA-binding region" description="OmpR/PhoB-type" evidence="5">
    <location>
        <begin position="134"/>
        <end position="231"/>
    </location>
</feature>
<dbReference type="PANTHER" id="PTHR48111">
    <property type="entry name" value="REGULATOR OF RPOS"/>
    <property type="match status" value="1"/>
</dbReference>
<protein>
    <submittedName>
        <fullName evidence="8">Response regulator transcription factor</fullName>
    </submittedName>
</protein>
<gene>
    <name evidence="8" type="ORF">RM539_10380</name>
</gene>
<keyword evidence="1 4" id="KW-0597">Phosphoprotein</keyword>
<dbReference type="Gene3D" id="3.40.50.2300">
    <property type="match status" value="1"/>
</dbReference>
<dbReference type="CDD" id="cd00383">
    <property type="entry name" value="trans_reg_C"/>
    <property type="match status" value="1"/>
</dbReference>
<evidence type="ECO:0000313" key="8">
    <source>
        <dbReference type="EMBL" id="MDT0676987.1"/>
    </source>
</evidence>
<dbReference type="Gene3D" id="6.10.250.690">
    <property type="match status" value="1"/>
</dbReference>
<dbReference type="SUPFAM" id="SSF52172">
    <property type="entry name" value="CheY-like"/>
    <property type="match status" value="1"/>
</dbReference>
<dbReference type="InterPro" id="IPR001789">
    <property type="entry name" value="Sig_transdc_resp-reg_receiver"/>
</dbReference>
<dbReference type="InterPro" id="IPR039420">
    <property type="entry name" value="WalR-like"/>
</dbReference>
<reference evidence="8 9" key="1">
    <citation type="submission" date="2023-09" db="EMBL/GenBank/DDBJ databases">
        <authorList>
            <person name="Rey-Velasco X."/>
        </authorList>
    </citation>
    <scope>NUCLEOTIDE SEQUENCE [LARGE SCALE GENOMIC DNA]</scope>
    <source>
        <strain evidence="8 9">F117</strain>
    </source>
</reference>
<evidence type="ECO:0000256" key="3">
    <source>
        <dbReference type="ARBA" id="ARBA00023125"/>
    </source>
</evidence>
<dbReference type="Pfam" id="PF00072">
    <property type="entry name" value="Response_reg"/>
    <property type="match status" value="1"/>
</dbReference>
<dbReference type="SMART" id="SM00448">
    <property type="entry name" value="REC"/>
    <property type="match status" value="1"/>
</dbReference>
<dbReference type="RefSeq" id="WP_311503331.1">
    <property type="nucleotide sequence ID" value="NZ_JAVRHK010000006.1"/>
</dbReference>
<evidence type="ECO:0000259" key="6">
    <source>
        <dbReference type="PROSITE" id="PS50110"/>
    </source>
</evidence>
<dbReference type="CDD" id="cd17574">
    <property type="entry name" value="REC_OmpR"/>
    <property type="match status" value="1"/>
</dbReference>
<proteinExistence type="predicted"/>
<sequence>MKNKHILLAEDDVDFGSILKQYLEVHHYQITWAKSGSEALEIFQKSSENHFSIAVLDIMMPNMDGFRLAEKMINKAPEIPFIFLTARKLKEDKIKGLKLGADDYIVKPFDADILVLRLNNILRRTQNPNLIKKSSKIQIGSYTLDTGNYRLLRNGNVQKITEKEAALINYFFQHKNQLLKREQILNTIWENDDFFSGRSMDVFISRIRKHFKADPNIYIESTRGIGLTFHINEEAEKIS</sequence>
<name>A0ABU3D625_9FLAO</name>
<dbReference type="PROSITE" id="PS50110">
    <property type="entry name" value="RESPONSE_REGULATORY"/>
    <property type="match status" value="1"/>
</dbReference>
<dbReference type="SMART" id="SM00862">
    <property type="entry name" value="Trans_reg_C"/>
    <property type="match status" value="1"/>
</dbReference>
<organism evidence="8 9">
    <name type="scientific">Autumnicola musiva</name>
    <dbReference type="NCBI Taxonomy" id="3075589"/>
    <lineage>
        <taxon>Bacteria</taxon>
        <taxon>Pseudomonadati</taxon>
        <taxon>Bacteroidota</taxon>
        <taxon>Flavobacteriia</taxon>
        <taxon>Flavobacteriales</taxon>
        <taxon>Flavobacteriaceae</taxon>
        <taxon>Autumnicola</taxon>
    </lineage>
</organism>
<accession>A0ABU3D625</accession>
<evidence type="ECO:0000259" key="7">
    <source>
        <dbReference type="PROSITE" id="PS51755"/>
    </source>
</evidence>
<keyword evidence="2" id="KW-0902">Two-component regulatory system</keyword>
<feature type="modified residue" description="4-aspartylphosphate" evidence="4">
    <location>
        <position position="57"/>
    </location>
</feature>
<keyword evidence="9" id="KW-1185">Reference proteome</keyword>
<feature type="domain" description="Response regulatory" evidence="6">
    <location>
        <begin position="5"/>
        <end position="122"/>
    </location>
</feature>
<dbReference type="InterPro" id="IPR001867">
    <property type="entry name" value="OmpR/PhoB-type_DNA-bd"/>
</dbReference>